<gene>
    <name evidence="24" type="ORF">GEV33_013402</name>
</gene>
<dbReference type="InterPro" id="IPR000772">
    <property type="entry name" value="Ricin_B_lectin"/>
</dbReference>
<keyword evidence="25" id="KW-1185">Reference proteome</keyword>
<keyword evidence="8" id="KW-0677">Repeat</keyword>
<dbReference type="SUPFAM" id="SSF52058">
    <property type="entry name" value="L domain-like"/>
    <property type="match status" value="3"/>
</dbReference>
<dbReference type="InterPro" id="IPR032675">
    <property type="entry name" value="LRR_dom_sf"/>
</dbReference>
<dbReference type="Pfam" id="PF13193">
    <property type="entry name" value="AMP-binding_C"/>
    <property type="match status" value="2"/>
</dbReference>
<keyword evidence="15" id="KW-0455">Luminescence</keyword>
<dbReference type="GO" id="GO:0008218">
    <property type="term" value="P:bioluminescence"/>
    <property type="evidence" value="ECO:0007669"/>
    <property type="project" value="UniProtKB-KW"/>
</dbReference>
<keyword evidence="13" id="KW-0503">Monooxygenase</keyword>
<dbReference type="PANTHER" id="PTHR24096">
    <property type="entry name" value="LONG-CHAIN-FATTY-ACID--COA LIGASE"/>
    <property type="match status" value="1"/>
</dbReference>
<dbReference type="GO" id="GO:0005777">
    <property type="term" value="C:peroxisome"/>
    <property type="evidence" value="ECO:0007669"/>
    <property type="project" value="UniProtKB-SubCell"/>
</dbReference>
<dbReference type="PROSITE" id="PS50231">
    <property type="entry name" value="RICIN_B_LECTIN"/>
    <property type="match status" value="1"/>
</dbReference>
<dbReference type="GO" id="GO:0004497">
    <property type="term" value="F:monooxygenase activity"/>
    <property type="evidence" value="ECO:0007669"/>
    <property type="project" value="UniProtKB-KW"/>
</dbReference>
<protein>
    <recommendedName>
        <fullName evidence="5">Luciferin 4-monooxygenase</fullName>
        <ecNumber evidence="4">1.13.12.7</ecNumber>
    </recommendedName>
</protein>
<dbReference type="InterPro" id="IPR001611">
    <property type="entry name" value="Leu-rich_rpt"/>
</dbReference>
<evidence type="ECO:0000256" key="10">
    <source>
        <dbReference type="ARBA" id="ARBA00022840"/>
    </source>
</evidence>
<keyword evidence="9" id="KW-0547">Nucleotide-binding</keyword>
<feature type="domain" description="Ricin B lectin" evidence="23">
    <location>
        <begin position="1649"/>
        <end position="1720"/>
    </location>
</feature>
<dbReference type="Gene3D" id="3.40.50.980">
    <property type="match status" value="2"/>
</dbReference>
<evidence type="ECO:0000256" key="16">
    <source>
        <dbReference type="ARBA" id="ARBA00023262"/>
    </source>
</evidence>
<dbReference type="InterPro" id="IPR035992">
    <property type="entry name" value="Ricin_B-like_lectins"/>
</dbReference>
<dbReference type="InterPro" id="IPR025110">
    <property type="entry name" value="AMP-bd_C"/>
</dbReference>
<dbReference type="InterPro" id="IPR003591">
    <property type="entry name" value="Leu-rich_rpt_typical-subtyp"/>
</dbReference>
<evidence type="ECO:0000256" key="3">
    <source>
        <dbReference type="ARBA" id="ARBA00006432"/>
    </source>
</evidence>
<evidence type="ECO:0000256" key="6">
    <source>
        <dbReference type="ARBA" id="ARBA00022614"/>
    </source>
</evidence>
<dbReference type="EC" id="1.13.12.7" evidence="4"/>
<evidence type="ECO:0000256" key="1">
    <source>
        <dbReference type="ARBA" id="ARBA00001946"/>
    </source>
</evidence>
<dbReference type="Gene3D" id="3.30.300.30">
    <property type="match status" value="2"/>
</dbReference>
<feature type="domain" description="AMP-binding enzyme C-terminal" evidence="21">
    <location>
        <begin position="1431"/>
        <end position="1507"/>
    </location>
</feature>
<sequence>MEILAQPLSLTFIIENLIRDRHQRYWQNWRDRLPGNPQDVPKFFNKTKRDQTGQNIANGSHGTKIDQNMPKQDRSRPTASTDQNAAKTGPSGFNSTKTGPFYCQNSTDVFNRTILPKQGRSLQRDHTTKTGLTSSTGPYNCTPVTGDTSCSLGGRRPTSLFPFRYFSRNPRTCNYPRRAKQLTLILPCNKTSRSSNVLRIKVTAFPCALACQDNETWRWFVYLSVSADGKIADAQSYQFIHEQPSPVVPTVDIRGEYESPKPSTPAIISERNNIWDRPRTLLLLEKCTNKKQLLDNPRQKKSEIFKDIANEMLKEQGYNFSAEQCQNRLKTLTTKFKSVKDHNNQSGNNAKNWEYLNIMEEFFGDRPNVKPVASCSSLALANQANLEQNSGSSNSNETPTKKRKIVRTTPRSEMLKWLKTYAEEEKEREERRLELASRQHEDNKQLLSQILEVYQSVMEPKVLEGPPDESGIPRESPVKLLLEACNIYRDNTALIDIRSGVSLTYGQLCQLAKNLAASLRLLGVKKDDIVGMVSENSHKLVIAYLTGLFLAAPLHLINPAFTEYELRSMFALSKPIVVFCTDKSQKNVLKVVNEFSFVKAVISFDDAVDQQNEILLYSDLIKKSVSFQVEEDVDLEDQVALTLNSSGTTGFPKGVMFTYKMLRTILVHARDPDFLYMKQKEVVPVVLPMFHIYGVLITNAAVYSGATLAILDHFEPTIFLETIQKYKMEQLMLVPTLINFLANSPLLDQYDLSSVKQVWTGGSQLFEKDSKTVWARLNLQKFHVIYGMTEGAIAVHTSDNRKGGCGRVTCGFRVKITDPKTGRNLPAGQSGEICIGGTVTKGYLNDPLKTKEAIDAEGFIHSGDIGYYDHAGTIYVVGRSKEIIKYKSYQVSPVELEAILVKHPQIQDAAVVGKADRRFGEVPVGFIVKREDVTLTEGQVCDFVATFVSVEKRLHGGVRFVDVIPRNSLGKISRYWCTKIDRQQNLCFDSFLKEIVEAPNEFIKGPAFTSPGCTDWSHEKSSLYCIQRQYVDDKSYGFLTYTTNADDIMQEQLIYIKVWEICQFVMEPKVLEGPPDESGIPRESPVKLLLEACNTYRDITALIDIRSGTSLTHGQLCQLAKNLAASLRLLGVKKDNIVGVVSLWCGERVHFCQDDLIKNSVSFQVEEDVDFEDQVALILNSSGTTGLPKGVMFTYKMLRTNLIHARDPDVLYMKQKEVVPAVLPMLHVYGVVITNAALFSGATLAIFDHFEPTIFLQTIQKYKMEQLMLVPTLINFIANNPLIDQYDLSSVKQVWTGGSQLLEEDSKTVWSRLSLQKLHVMYGMTETALAVHTSDNRKEGSGRVSCGFRVKITHPETGRKLPAGQTGEICIGGAVTKGYLNDPQKTKEAIDAEGFIHSGDIGYYDLAGTIYVVGRSKDIIKYKSYQVSPVELETILVKHPQIEDAAVVGKMDRRFGEVPVGFIVKREDVTLTEGQVCDFVATFVSVEKRLHGGVRFVDVIPRNSMGKISRCLAFETLGPWCKEAIDFINFIGNRLIAESGDSKSKKFLFERISLAIQRGNAASIRGTFPDSAILSEIFLIATKMSSCPSSCCCHPHYRRIEKCTVIAQIYQKCVPQPRNRVVIVNPQTCMVLDASQYQVKLQTYTGCPTQLWWLECTQNGNFLIVNIANGKVLDIEGGAKSCARLITFEKHGRANQQWRIDSCDSTVVNPCTNLAMDVDKGVMCEGQVDDAEARHCPDGGVLPLGRLLPSSYFFHKRRRKRDDDEDSPDANSSRLEAGHEKKSRLNGFPSLKTPIISTKTLGRGSHRDPYRCGGCEMGPRQECGVDNETQLTQMEYTILFRTGKKSQTKTDTIVSMIPDAREIFVDTMNNTILCNRMFKNLQNVSILVVHARNIVQIKSGFLRGQDLNETLEIIRGRIKCIRKHTFASLQIAILNLPDNKIATIEDEAFVNMSRLERISLEANLLAKVEPGSFVGLPQLVEFRAGANKIMHLQKSVFRFLRRNNSIVDVHENLIKFVDEDIFSGSSAENVELIMERNAIGDLPRRMFERGSFSRINLGYNNISHISPDFFQGRFHVEFLEIQCNPLDNETVQTIEIWATGNNISLHVFLESNFKCNITLMDYTTWTRDYNEFKTTTSKIVTAVYDMFVIVYVRDNKILCNKMFDIVLNISSLNIYANNVGEIEKHFLQGRDLEDNLEINHGNIKTIRRQTFVDLRIRLLLLESNNIMRIENEAFVNLSRLEHLNLSRNKLKELNWESFVGLPKLKTFFSSLNRISKLQKNAFQFLQSDNASIVLKGNSNVIETVEQEVFSELTIGIDTLDLLTCRTIPNIQHISSGVFEGLHVQNLDLTFNPLDNGTLVLLEIWARCSKDRIDQVEYSIFTNNSETFQIRTGNILRIGDNVLTMHVDLGNNTILCSKIFDKLRNLKSVFIQTTNVVEIETNFLQEEEAFVNLSQLKTLILDRNQLKQLNPQSFVGLPLLDDFSAVGNVISKLQKNVFEFLENKKAFIDLRCSKDRINQVEYSIFTNNSETFQMRTGSIIRTEYNTVKVKVDLGNNTILCSKIFDKLDNLKSIVIRATNVVEIETNFLQGKGLGVFLDIWDGKIQTIKKHTFHNLEITSLGLYENKITTIEEEAFANLSRLKTLNLNRNQLKELNSRSFVGLPQLDDFRAIENVISKLQKNVFGFLENKKASIDLSSNCIETVDEGAFDGSNATTEK</sequence>
<dbReference type="InterPro" id="IPR000873">
    <property type="entry name" value="AMP-dep_synth/lig_dom"/>
</dbReference>
<comment type="caution">
    <text evidence="24">The sequence shown here is derived from an EMBL/GenBank/DDBJ whole genome shotgun (WGS) entry which is preliminary data.</text>
</comment>
<evidence type="ECO:0000256" key="19">
    <source>
        <dbReference type="SAM" id="MobiDB-lite"/>
    </source>
</evidence>
<organism evidence="24 25">
    <name type="scientific">Tenebrio molitor</name>
    <name type="common">Yellow mealworm beetle</name>
    <dbReference type="NCBI Taxonomy" id="7067"/>
    <lineage>
        <taxon>Eukaryota</taxon>
        <taxon>Metazoa</taxon>
        <taxon>Ecdysozoa</taxon>
        <taxon>Arthropoda</taxon>
        <taxon>Hexapoda</taxon>
        <taxon>Insecta</taxon>
        <taxon>Pterygota</taxon>
        <taxon>Neoptera</taxon>
        <taxon>Endopterygota</taxon>
        <taxon>Coleoptera</taxon>
        <taxon>Polyphaga</taxon>
        <taxon>Cucujiformia</taxon>
        <taxon>Tenebrionidae</taxon>
        <taxon>Tenebrio</taxon>
    </lineage>
</organism>
<comment type="similarity">
    <text evidence="3">Belongs to the ATP-dependent AMP-binding enzyme family.</text>
</comment>
<dbReference type="InterPro" id="IPR020845">
    <property type="entry name" value="AMP-binding_CS"/>
</dbReference>
<proteinExistence type="inferred from homology"/>
<evidence type="ECO:0000256" key="5">
    <source>
        <dbReference type="ARBA" id="ARBA00019043"/>
    </source>
</evidence>
<dbReference type="EMBL" id="JABDTM020028172">
    <property type="protein sequence ID" value="KAH0809389.1"/>
    <property type="molecule type" value="Genomic_DNA"/>
</dbReference>
<comment type="catalytic activity">
    <reaction evidence="17">
        <text>firefly D-luciferin + ATP + O2 = firefly oxyluciferin + hnu + AMP + CO2 + diphosphate</text>
        <dbReference type="Rhea" id="RHEA:10732"/>
        <dbReference type="ChEBI" id="CHEBI:15379"/>
        <dbReference type="ChEBI" id="CHEBI:16526"/>
        <dbReference type="ChEBI" id="CHEBI:16792"/>
        <dbReference type="ChEBI" id="CHEBI:30212"/>
        <dbReference type="ChEBI" id="CHEBI:30616"/>
        <dbReference type="ChEBI" id="CHEBI:33019"/>
        <dbReference type="ChEBI" id="CHEBI:58038"/>
        <dbReference type="ChEBI" id="CHEBI:456215"/>
        <dbReference type="EC" id="1.13.12.7"/>
    </reaction>
</comment>
<feature type="coiled-coil region" evidence="18">
    <location>
        <begin position="419"/>
        <end position="446"/>
    </location>
</feature>
<dbReference type="GO" id="GO:0016405">
    <property type="term" value="F:CoA-ligase activity"/>
    <property type="evidence" value="ECO:0007669"/>
    <property type="project" value="TreeGrafter"/>
</dbReference>
<evidence type="ECO:0000313" key="25">
    <source>
        <dbReference type="Proteomes" id="UP000719412"/>
    </source>
</evidence>
<feature type="compositionally biased region" description="Polar residues" evidence="19">
    <location>
        <begin position="77"/>
        <end position="98"/>
    </location>
</feature>
<dbReference type="PROSITE" id="PS00455">
    <property type="entry name" value="AMP_BINDING"/>
    <property type="match status" value="1"/>
</dbReference>
<evidence type="ECO:0000256" key="18">
    <source>
        <dbReference type="SAM" id="Coils"/>
    </source>
</evidence>
<comment type="cofactor">
    <cofactor evidence="1">
        <name>Mg(2+)</name>
        <dbReference type="ChEBI" id="CHEBI:18420"/>
    </cofactor>
</comment>
<evidence type="ECO:0000313" key="24">
    <source>
        <dbReference type="EMBL" id="KAH0809389.1"/>
    </source>
</evidence>
<keyword evidence="16" id="KW-0599">Photoprotein</keyword>
<comment type="subcellular location">
    <subcellularLocation>
        <location evidence="2">Peroxisome</location>
    </subcellularLocation>
</comment>
<dbReference type="Gene3D" id="2.80.10.50">
    <property type="match status" value="1"/>
</dbReference>
<feature type="domain" description="Myb/SANT-like DNA-binding" evidence="22">
    <location>
        <begin position="273"/>
        <end position="361"/>
    </location>
</feature>
<dbReference type="Gene3D" id="3.40.50.12780">
    <property type="entry name" value="N-terminal domain of ligase-like"/>
    <property type="match status" value="1"/>
</dbReference>
<feature type="region of interest" description="Disordered" evidence="19">
    <location>
        <begin position="1757"/>
        <end position="1789"/>
    </location>
</feature>
<evidence type="ECO:0000256" key="12">
    <source>
        <dbReference type="ARBA" id="ARBA00023002"/>
    </source>
</evidence>
<evidence type="ECO:0000256" key="2">
    <source>
        <dbReference type="ARBA" id="ARBA00004275"/>
    </source>
</evidence>
<dbReference type="Pfam" id="PF13855">
    <property type="entry name" value="LRR_8"/>
    <property type="match status" value="4"/>
</dbReference>
<dbReference type="SUPFAM" id="SSF50370">
    <property type="entry name" value="Ricin B-like lectins"/>
    <property type="match status" value="1"/>
</dbReference>
<dbReference type="InterPro" id="IPR044822">
    <property type="entry name" value="Myb_DNA-bind_4"/>
</dbReference>
<dbReference type="FunFam" id="3.40.50.12780:FF:000003">
    <property type="entry name" value="Long-chain-fatty-acid--CoA ligase FadD"/>
    <property type="match status" value="1"/>
</dbReference>
<keyword evidence="7" id="KW-0479">Metal-binding</keyword>
<dbReference type="InterPro" id="IPR045851">
    <property type="entry name" value="AMP-bd_C_sf"/>
</dbReference>
<evidence type="ECO:0000256" key="9">
    <source>
        <dbReference type="ARBA" id="ARBA00022741"/>
    </source>
</evidence>
<dbReference type="Gene3D" id="3.80.10.10">
    <property type="entry name" value="Ribonuclease Inhibitor"/>
    <property type="match status" value="4"/>
</dbReference>
<evidence type="ECO:0000259" key="22">
    <source>
        <dbReference type="Pfam" id="PF13837"/>
    </source>
</evidence>
<evidence type="ECO:0000256" key="4">
    <source>
        <dbReference type="ARBA" id="ARBA00012532"/>
    </source>
</evidence>
<evidence type="ECO:0000256" key="13">
    <source>
        <dbReference type="ARBA" id="ARBA00023033"/>
    </source>
</evidence>
<evidence type="ECO:0000259" key="21">
    <source>
        <dbReference type="Pfam" id="PF13193"/>
    </source>
</evidence>
<evidence type="ECO:0000256" key="14">
    <source>
        <dbReference type="ARBA" id="ARBA00023140"/>
    </source>
</evidence>
<dbReference type="GO" id="GO:0046872">
    <property type="term" value="F:metal ion binding"/>
    <property type="evidence" value="ECO:0007669"/>
    <property type="project" value="UniProtKB-KW"/>
</dbReference>
<evidence type="ECO:0000256" key="17">
    <source>
        <dbReference type="ARBA" id="ARBA00048497"/>
    </source>
</evidence>
<feature type="region of interest" description="Disordered" evidence="19">
    <location>
        <begin position="386"/>
        <end position="405"/>
    </location>
</feature>
<accession>A0A8J6H789</accession>
<feature type="domain" description="AMP-binding enzyme C-terminal" evidence="21">
    <location>
        <begin position="895"/>
        <end position="971"/>
    </location>
</feature>
<dbReference type="PANTHER" id="PTHR24096:SF423">
    <property type="entry name" value="GM05240P"/>
    <property type="match status" value="1"/>
</dbReference>
<dbReference type="Pfam" id="PF00501">
    <property type="entry name" value="AMP-binding"/>
    <property type="match status" value="2"/>
</dbReference>
<evidence type="ECO:0000256" key="15">
    <source>
        <dbReference type="ARBA" id="ARBA00023223"/>
    </source>
</evidence>
<keyword evidence="12" id="KW-0560">Oxidoreductase</keyword>
<feature type="compositionally biased region" description="Polar residues" evidence="19">
    <location>
        <begin position="52"/>
        <end position="70"/>
    </location>
</feature>
<keyword evidence="6" id="KW-0433">Leucine-rich repeat</keyword>
<dbReference type="Gene3D" id="2.30.38.10">
    <property type="entry name" value="Luciferase, Domain 3"/>
    <property type="match status" value="1"/>
</dbReference>
<dbReference type="InterPro" id="IPR042099">
    <property type="entry name" value="ANL_N_sf"/>
</dbReference>
<evidence type="ECO:0000256" key="11">
    <source>
        <dbReference type="ARBA" id="ARBA00022842"/>
    </source>
</evidence>
<keyword evidence="18" id="KW-0175">Coiled coil</keyword>
<dbReference type="GO" id="GO:0005524">
    <property type="term" value="F:ATP binding"/>
    <property type="evidence" value="ECO:0007669"/>
    <property type="project" value="UniProtKB-KW"/>
</dbReference>
<dbReference type="CDD" id="cd00161">
    <property type="entry name" value="beta-trefoil_Ricin-like"/>
    <property type="match status" value="1"/>
</dbReference>
<dbReference type="PROSITE" id="PS51450">
    <property type="entry name" value="LRR"/>
    <property type="match status" value="1"/>
</dbReference>
<keyword evidence="10" id="KW-0067">ATP-binding</keyword>
<feature type="compositionally biased region" description="Polar residues" evidence="19">
    <location>
        <begin position="386"/>
        <end position="398"/>
    </location>
</feature>
<name>A0A8J6H789_TENMO</name>
<dbReference type="SMART" id="SM00369">
    <property type="entry name" value="LRR_TYP"/>
    <property type="match status" value="10"/>
</dbReference>
<evidence type="ECO:0000259" key="20">
    <source>
        <dbReference type="Pfam" id="PF00501"/>
    </source>
</evidence>
<reference evidence="24" key="1">
    <citation type="journal article" date="2020" name="J Insects Food Feed">
        <title>The yellow mealworm (Tenebrio molitor) genome: a resource for the emerging insects as food and feed industry.</title>
        <authorList>
            <person name="Eriksson T."/>
            <person name="Andere A."/>
            <person name="Kelstrup H."/>
            <person name="Emery V."/>
            <person name="Picard C."/>
        </authorList>
    </citation>
    <scope>NUCLEOTIDE SEQUENCE</scope>
    <source>
        <strain evidence="24">Stoneville</strain>
        <tissue evidence="24">Whole head</tissue>
    </source>
</reference>
<reference evidence="24" key="2">
    <citation type="submission" date="2021-08" db="EMBL/GenBank/DDBJ databases">
        <authorList>
            <person name="Eriksson T."/>
        </authorList>
    </citation>
    <scope>NUCLEOTIDE SEQUENCE</scope>
    <source>
        <strain evidence="24">Stoneville</strain>
        <tissue evidence="24">Whole head</tissue>
    </source>
</reference>
<feature type="domain" description="AMP-dependent synthetase/ligase" evidence="20">
    <location>
        <begin position="1171"/>
        <end position="1380"/>
    </location>
</feature>
<feature type="domain" description="AMP-dependent synthetase/ligase" evidence="20">
    <location>
        <begin position="484"/>
        <end position="844"/>
    </location>
</feature>
<dbReference type="Pfam" id="PF13837">
    <property type="entry name" value="Myb_DNA-bind_4"/>
    <property type="match status" value="1"/>
</dbReference>
<keyword evidence="14" id="KW-0576">Peroxisome</keyword>
<dbReference type="Proteomes" id="UP000719412">
    <property type="component" value="Unassembled WGS sequence"/>
</dbReference>
<evidence type="ECO:0000256" key="7">
    <source>
        <dbReference type="ARBA" id="ARBA00022723"/>
    </source>
</evidence>
<feature type="region of interest" description="Disordered" evidence="19">
    <location>
        <begin position="45"/>
        <end position="98"/>
    </location>
</feature>
<dbReference type="Gene3D" id="1.10.10.60">
    <property type="entry name" value="Homeodomain-like"/>
    <property type="match status" value="1"/>
</dbReference>
<keyword evidence="11" id="KW-0460">Magnesium</keyword>
<dbReference type="Pfam" id="PF14200">
    <property type="entry name" value="RicinB_lectin_2"/>
    <property type="match status" value="1"/>
</dbReference>
<dbReference type="SUPFAM" id="SSF56801">
    <property type="entry name" value="Acetyl-CoA synthetase-like"/>
    <property type="match status" value="2"/>
</dbReference>
<evidence type="ECO:0000259" key="23">
    <source>
        <dbReference type="Pfam" id="PF14200"/>
    </source>
</evidence>
<evidence type="ECO:0000256" key="8">
    <source>
        <dbReference type="ARBA" id="ARBA00022737"/>
    </source>
</evidence>